<keyword evidence="2" id="KW-0805">Transcription regulation</keyword>
<feature type="domain" description="HTH tetR-type" evidence="7">
    <location>
        <begin position="10"/>
        <end position="70"/>
    </location>
</feature>
<keyword evidence="3 5" id="KW-0238">DNA-binding</keyword>
<evidence type="ECO:0000256" key="3">
    <source>
        <dbReference type="ARBA" id="ARBA00023125"/>
    </source>
</evidence>
<dbReference type="Proteomes" id="UP000236047">
    <property type="component" value="Unassembled WGS sequence"/>
</dbReference>
<dbReference type="Pfam" id="PF13977">
    <property type="entry name" value="TetR_C_6"/>
    <property type="match status" value="1"/>
</dbReference>
<name>A0A2N8PGR2_STRNR</name>
<dbReference type="SUPFAM" id="SSF46689">
    <property type="entry name" value="Homeodomain-like"/>
    <property type="match status" value="1"/>
</dbReference>
<evidence type="ECO:0000256" key="4">
    <source>
        <dbReference type="ARBA" id="ARBA00023163"/>
    </source>
</evidence>
<evidence type="ECO:0000256" key="6">
    <source>
        <dbReference type="SAM" id="MobiDB-lite"/>
    </source>
</evidence>
<dbReference type="PROSITE" id="PS50977">
    <property type="entry name" value="HTH_TETR_2"/>
    <property type="match status" value="1"/>
</dbReference>
<evidence type="ECO:0000256" key="1">
    <source>
        <dbReference type="ARBA" id="ARBA00022491"/>
    </source>
</evidence>
<dbReference type="InterPro" id="IPR009057">
    <property type="entry name" value="Homeodomain-like_sf"/>
</dbReference>
<evidence type="ECO:0000259" key="7">
    <source>
        <dbReference type="PROSITE" id="PS50977"/>
    </source>
</evidence>
<feature type="DNA-binding region" description="H-T-H motif" evidence="5">
    <location>
        <begin position="33"/>
        <end position="52"/>
    </location>
</feature>
<evidence type="ECO:0000256" key="2">
    <source>
        <dbReference type="ARBA" id="ARBA00023015"/>
    </source>
</evidence>
<evidence type="ECO:0000313" key="9">
    <source>
        <dbReference type="Proteomes" id="UP000236047"/>
    </source>
</evidence>
<gene>
    <name evidence="8" type="ORF">AOB60_04415</name>
</gene>
<organism evidence="8 9">
    <name type="scientific">Streptomyces noursei</name>
    <name type="common">Streptomyces albulus</name>
    <dbReference type="NCBI Taxonomy" id="1971"/>
    <lineage>
        <taxon>Bacteria</taxon>
        <taxon>Bacillati</taxon>
        <taxon>Actinomycetota</taxon>
        <taxon>Actinomycetes</taxon>
        <taxon>Kitasatosporales</taxon>
        <taxon>Streptomycetaceae</taxon>
        <taxon>Streptomyces</taxon>
    </lineage>
</organism>
<dbReference type="PRINTS" id="PR00455">
    <property type="entry name" value="HTHTETR"/>
</dbReference>
<dbReference type="EMBL" id="LJSN01000002">
    <property type="protein sequence ID" value="PNE40235.1"/>
    <property type="molecule type" value="Genomic_DNA"/>
</dbReference>
<feature type="region of interest" description="Disordered" evidence="6">
    <location>
        <begin position="198"/>
        <end position="218"/>
    </location>
</feature>
<dbReference type="PANTHER" id="PTHR47506:SF6">
    <property type="entry name" value="HTH-TYPE TRANSCRIPTIONAL REPRESSOR NEMR"/>
    <property type="match status" value="1"/>
</dbReference>
<dbReference type="InterPro" id="IPR039538">
    <property type="entry name" value="BetI_C"/>
</dbReference>
<comment type="caution">
    <text evidence="8">The sequence shown here is derived from an EMBL/GenBank/DDBJ whole genome shotgun (WGS) entry which is preliminary data.</text>
</comment>
<proteinExistence type="predicted"/>
<protein>
    <submittedName>
        <fullName evidence="8">TetR family transcriptional regulator</fullName>
    </submittedName>
</protein>
<keyword evidence="4" id="KW-0804">Transcription</keyword>
<keyword evidence="9" id="KW-1185">Reference proteome</keyword>
<dbReference type="InterPro" id="IPR001647">
    <property type="entry name" value="HTH_TetR"/>
</dbReference>
<dbReference type="InterPro" id="IPR036271">
    <property type="entry name" value="Tet_transcr_reg_TetR-rel_C_sf"/>
</dbReference>
<evidence type="ECO:0000256" key="5">
    <source>
        <dbReference type="PROSITE-ProRule" id="PRU00335"/>
    </source>
</evidence>
<dbReference type="GO" id="GO:0003677">
    <property type="term" value="F:DNA binding"/>
    <property type="evidence" value="ECO:0007669"/>
    <property type="project" value="UniProtKB-UniRule"/>
</dbReference>
<evidence type="ECO:0000313" key="8">
    <source>
        <dbReference type="EMBL" id="PNE40235.1"/>
    </source>
</evidence>
<dbReference type="Gene3D" id="1.10.357.10">
    <property type="entry name" value="Tetracycline Repressor, domain 2"/>
    <property type="match status" value="1"/>
</dbReference>
<dbReference type="AlphaFoldDB" id="A0A2N8PGR2"/>
<sequence>MPKSPTKRRPLTRAALTESAWALFTEKGFHATSISDIVERAGLTRGAFYSNYRDKEELFLTLYDGHTDRLLAELADAAAHPEQGKHPLVQLQERIAGRTHQERQWFLVSMEFTLHAARNPAVAQELATHEERLNQGLTDVLTATLARSGEAPAVPTADLTRLLVALFEGLTAQRLIHGTAHHTHDLVPQVIHALTRPAHSTAAPDEPTAPQGKDEQKG</sequence>
<dbReference type="PANTHER" id="PTHR47506">
    <property type="entry name" value="TRANSCRIPTIONAL REGULATORY PROTEIN"/>
    <property type="match status" value="1"/>
</dbReference>
<reference evidence="9" key="1">
    <citation type="submission" date="2015-09" db="EMBL/GenBank/DDBJ databases">
        <authorList>
            <person name="Graham D.E."/>
            <person name="Mahan K.M."/>
            <person name="Klingeman D.M."/>
            <person name="Fida T."/>
            <person name="Giannone R.J."/>
            <person name="Hettich R.L."/>
            <person name="Parry R.J."/>
            <person name="Spain J.C."/>
        </authorList>
    </citation>
    <scope>NUCLEOTIDE SEQUENCE [LARGE SCALE GENOMIC DNA]</scope>
    <source>
        <strain evidence="9">JCM 4701</strain>
    </source>
</reference>
<dbReference type="RefSeq" id="WP_102922882.1">
    <property type="nucleotide sequence ID" value="NZ_LJSN01000002.1"/>
</dbReference>
<accession>A0A2N8PGR2</accession>
<dbReference type="SUPFAM" id="SSF48498">
    <property type="entry name" value="Tetracyclin repressor-like, C-terminal domain"/>
    <property type="match status" value="1"/>
</dbReference>
<dbReference type="Pfam" id="PF00440">
    <property type="entry name" value="TetR_N"/>
    <property type="match status" value="1"/>
</dbReference>
<keyword evidence="1" id="KW-0678">Repressor</keyword>